<dbReference type="SUPFAM" id="SSF52096">
    <property type="entry name" value="ClpP/crotonase"/>
    <property type="match status" value="1"/>
</dbReference>
<protein>
    <submittedName>
        <fullName evidence="6">Putative oxidoreductase C19A8.06</fullName>
    </submittedName>
</protein>
<dbReference type="InterPro" id="IPR002347">
    <property type="entry name" value="SDR_fam"/>
</dbReference>
<dbReference type="PANTHER" id="PTHR11941">
    <property type="entry name" value="ENOYL-COA HYDRATASE-RELATED"/>
    <property type="match status" value="1"/>
</dbReference>
<dbReference type="InterPro" id="IPR001753">
    <property type="entry name" value="Enoyl-CoA_hydra/iso"/>
</dbReference>
<organism evidence="6 7">
    <name type="scientific">Beauveria bassiana D1-5</name>
    <dbReference type="NCBI Taxonomy" id="1245745"/>
    <lineage>
        <taxon>Eukaryota</taxon>
        <taxon>Fungi</taxon>
        <taxon>Dikarya</taxon>
        <taxon>Ascomycota</taxon>
        <taxon>Pezizomycotina</taxon>
        <taxon>Sordariomycetes</taxon>
        <taxon>Hypocreomycetidae</taxon>
        <taxon>Hypocreales</taxon>
        <taxon>Cordycipitaceae</taxon>
        <taxon>Beauveria</taxon>
    </lineage>
</organism>
<dbReference type="Gene3D" id="3.90.226.10">
    <property type="entry name" value="2-enoyl-CoA Hydratase, Chain A, domain 1"/>
    <property type="match status" value="1"/>
</dbReference>
<dbReference type="PROSITE" id="PS00166">
    <property type="entry name" value="ENOYL_COA_HYDRATASE"/>
    <property type="match status" value="1"/>
</dbReference>
<dbReference type="Pfam" id="PF00106">
    <property type="entry name" value="adh_short"/>
    <property type="match status" value="1"/>
</dbReference>
<gene>
    <name evidence="6" type="ORF">BBAD15_g9754</name>
</gene>
<dbReference type="Pfam" id="PF00378">
    <property type="entry name" value="ECH_1"/>
    <property type="match status" value="1"/>
</dbReference>
<dbReference type="InterPro" id="IPR029045">
    <property type="entry name" value="ClpP/crotonase-like_dom_sf"/>
</dbReference>
<dbReference type="eggNOG" id="KOG1208">
    <property type="taxonomic scope" value="Eukaryota"/>
</dbReference>
<dbReference type="InterPro" id="IPR018376">
    <property type="entry name" value="Enoyl-CoA_hyd/isom_CS"/>
</dbReference>
<dbReference type="GO" id="GO:0006635">
    <property type="term" value="P:fatty acid beta-oxidation"/>
    <property type="evidence" value="ECO:0007669"/>
    <property type="project" value="TreeGrafter"/>
</dbReference>
<dbReference type="Gene3D" id="1.10.12.10">
    <property type="entry name" value="Lyase 2-enoyl-coa Hydratase, Chain A, domain 2"/>
    <property type="match status" value="1"/>
</dbReference>
<evidence type="ECO:0000256" key="4">
    <source>
        <dbReference type="SAM" id="MobiDB-lite"/>
    </source>
</evidence>
<comment type="caution">
    <text evidence="6">The sequence shown here is derived from an EMBL/GenBank/DDBJ whole genome shotgun (WGS) entry which is preliminary data.</text>
</comment>
<feature type="compositionally biased region" description="Basic and acidic residues" evidence="4">
    <location>
        <begin position="695"/>
        <end position="719"/>
    </location>
</feature>
<keyword evidence="5" id="KW-0812">Transmembrane</keyword>
<dbReference type="Proteomes" id="UP000030106">
    <property type="component" value="Unassembled WGS sequence"/>
</dbReference>
<dbReference type="GO" id="GO:0016829">
    <property type="term" value="F:lyase activity"/>
    <property type="evidence" value="ECO:0007669"/>
    <property type="project" value="UniProtKB-KW"/>
</dbReference>
<dbReference type="InterPro" id="IPR036291">
    <property type="entry name" value="NAD(P)-bd_dom_sf"/>
</dbReference>
<keyword evidence="2" id="KW-0456">Lyase</keyword>
<dbReference type="GO" id="GO:0005739">
    <property type="term" value="C:mitochondrion"/>
    <property type="evidence" value="ECO:0007669"/>
    <property type="project" value="TreeGrafter"/>
</dbReference>
<dbReference type="PANTHER" id="PTHR11941:SF158">
    <property type="entry name" value="ENOYL-COA HYDRATASE (AFU_ORTHOLOGUE AFUA_2G10650)"/>
    <property type="match status" value="1"/>
</dbReference>
<dbReference type="SUPFAM" id="SSF51735">
    <property type="entry name" value="NAD(P)-binding Rossmann-fold domains"/>
    <property type="match status" value="1"/>
</dbReference>
<dbReference type="EMBL" id="ANFO01000986">
    <property type="protein sequence ID" value="KGQ05002.1"/>
    <property type="molecule type" value="Genomic_DNA"/>
</dbReference>
<comment type="similarity">
    <text evidence="1 3">Belongs to the enoyl-CoA hydratase/isomerase family.</text>
</comment>
<evidence type="ECO:0000256" key="5">
    <source>
        <dbReference type="SAM" id="Phobius"/>
    </source>
</evidence>
<evidence type="ECO:0000256" key="2">
    <source>
        <dbReference type="ARBA" id="ARBA00023239"/>
    </source>
</evidence>
<dbReference type="HOGENOM" id="CLU_371297_0_0_1"/>
<dbReference type="OrthoDB" id="191979at2759"/>
<evidence type="ECO:0000256" key="1">
    <source>
        <dbReference type="ARBA" id="ARBA00005254"/>
    </source>
</evidence>
<name>A0A0A2VF91_BEABA</name>
<dbReference type="AlphaFoldDB" id="A0A0A2VF91"/>
<keyword evidence="5" id="KW-0472">Membrane</keyword>
<feature type="transmembrane region" description="Helical" evidence="5">
    <location>
        <begin position="603"/>
        <end position="626"/>
    </location>
</feature>
<sequence>MTFTKQPPAVQDTDIGFPRPHVLVVTLNRPKAFNAIPRPLHPQLAALWAWYDAEPSLRCAVLTGAGKAFCAGADLKEWNDKAAAGQAIGAAGERDPSWATSGFGGLSNRRGKKPVIAAVNGLCLGGGMEMALTADMIVAAAAARFGLPEVKIGVVAVAGALPRLTRIVGRQRASEMALLGRTYTAEEMRSWGVVNHIVPEGGSVVDEALKWAGELAGNSPDSVIVTRAGLLGGWDPVDPVKSTQEIDEGIYKLLEAGENQKEGVKSFVEKRRPVWKDSWVQALMKLNRKLMWVTPTSPKSSLSPWTLSSLPSTLPPPATMPVPTIFYLFEHGPPQWLRDRAVPITIAIATLTLLYLIKRYTAGTTYETNKPMHGKVVMMTGATSGVGAEVAFELARRGAQLVLLTHAPVSDPFLADYVQELRDRADNQLVYAEHVDLASLHSVRKFATAWIDNAPPRRLDMVILCASTMTPPGGRRREVDGGGIEVDGGNGVEEMWMVNYLANFHLLGILSPAIRAQPFDREVRVIMATCSSYIGAPSLREAMMPENWTPSRAYGRSKLALNVFGLAYQKHLDAYKRPDEMPMTARVVFADPGLCRTPGTLRWLTRGSLTGLVFYVLGYFFPWLLFKSANGGAQSILYAAMESDLTRKSGGRLIKECREVDFARAEIKDEQLSQKLWEESDALIEETEKRHAKRRAQEKASEVKNEERKKEEEQVKEIESLMAAVKKGKAQQKGKGNEKKGGKARRRVK</sequence>
<evidence type="ECO:0000313" key="6">
    <source>
        <dbReference type="EMBL" id="KGQ05002.1"/>
    </source>
</evidence>
<dbReference type="Gene3D" id="3.40.50.720">
    <property type="entry name" value="NAD(P)-binding Rossmann-like Domain"/>
    <property type="match status" value="1"/>
</dbReference>
<accession>A0A0A2VF91</accession>
<dbReference type="STRING" id="1245745.A0A0A2VF91"/>
<feature type="region of interest" description="Disordered" evidence="4">
    <location>
        <begin position="688"/>
        <end position="749"/>
    </location>
</feature>
<evidence type="ECO:0000256" key="3">
    <source>
        <dbReference type="RuleBase" id="RU003707"/>
    </source>
</evidence>
<reference evidence="6 7" key="1">
    <citation type="submission" date="2012-10" db="EMBL/GenBank/DDBJ databases">
        <title>Genome sequencing and analysis of entomopathogenic fungi Beauveria bassiana D1-5.</title>
        <authorList>
            <person name="Li Q."/>
            <person name="Wang L."/>
            <person name="Zhang Z."/>
            <person name="Wang Q."/>
            <person name="Ren J."/>
            <person name="Wang M."/>
            <person name="Xu W."/>
            <person name="Wang J."/>
            <person name="Lu Y."/>
            <person name="Du Q."/>
            <person name="Sun Z."/>
        </authorList>
    </citation>
    <scope>NUCLEOTIDE SEQUENCE [LARGE SCALE GENOMIC DNA]</scope>
    <source>
        <strain evidence="6 7">D1-5</strain>
    </source>
</reference>
<proteinExistence type="inferred from homology"/>
<dbReference type="CDD" id="cd06558">
    <property type="entry name" value="crotonase-like"/>
    <property type="match status" value="1"/>
</dbReference>
<dbReference type="InterPro" id="IPR014748">
    <property type="entry name" value="Enoyl-CoA_hydra_C"/>
</dbReference>
<keyword evidence="5" id="KW-1133">Transmembrane helix</keyword>
<evidence type="ECO:0000313" key="7">
    <source>
        <dbReference type="Proteomes" id="UP000030106"/>
    </source>
</evidence>